<feature type="transmembrane region" description="Helical" evidence="2">
    <location>
        <begin position="702"/>
        <end position="722"/>
    </location>
</feature>
<feature type="transmembrane region" description="Helical" evidence="2">
    <location>
        <begin position="1185"/>
        <end position="1208"/>
    </location>
</feature>
<evidence type="ECO:0000313" key="3">
    <source>
        <dbReference type="EMBL" id="CEM06324.1"/>
    </source>
</evidence>
<feature type="transmembrane region" description="Helical" evidence="2">
    <location>
        <begin position="204"/>
        <end position="226"/>
    </location>
</feature>
<feature type="compositionally biased region" description="Basic and acidic residues" evidence="1">
    <location>
        <begin position="416"/>
        <end position="429"/>
    </location>
</feature>
<reference evidence="3" key="1">
    <citation type="submission" date="2014-11" db="EMBL/GenBank/DDBJ databases">
        <authorList>
            <person name="Otto D Thomas"/>
            <person name="Naeem Raeece"/>
        </authorList>
    </citation>
    <scope>NUCLEOTIDE SEQUENCE</scope>
</reference>
<feature type="transmembrane region" description="Helical" evidence="2">
    <location>
        <begin position="1019"/>
        <end position="1038"/>
    </location>
</feature>
<name>A0A0G4F3D4_9ALVE</name>
<dbReference type="AlphaFoldDB" id="A0A0G4F3D4"/>
<feature type="region of interest" description="Disordered" evidence="1">
    <location>
        <begin position="279"/>
        <end position="340"/>
    </location>
</feature>
<feature type="transmembrane region" description="Helical" evidence="2">
    <location>
        <begin position="390"/>
        <end position="408"/>
    </location>
</feature>
<feature type="transmembrane region" description="Helical" evidence="2">
    <location>
        <begin position="232"/>
        <end position="253"/>
    </location>
</feature>
<feature type="transmembrane region" description="Helical" evidence="2">
    <location>
        <begin position="1118"/>
        <end position="1137"/>
    </location>
</feature>
<feature type="transmembrane region" description="Helical" evidence="2">
    <location>
        <begin position="734"/>
        <end position="756"/>
    </location>
</feature>
<feature type="transmembrane region" description="Helical" evidence="2">
    <location>
        <begin position="353"/>
        <end position="370"/>
    </location>
</feature>
<dbReference type="EMBL" id="CDMZ01000085">
    <property type="protein sequence ID" value="CEM06324.1"/>
    <property type="molecule type" value="Genomic_DNA"/>
</dbReference>
<keyword evidence="2" id="KW-1133">Transmembrane helix</keyword>
<accession>A0A0G4F3D4</accession>
<feature type="compositionally biased region" description="Basic and acidic residues" evidence="1">
    <location>
        <begin position="321"/>
        <end position="334"/>
    </location>
</feature>
<keyword evidence="2" id="KW-0812">Transmembrane</keyword>
<feature type="transmembrane region" description="Helical" evidence="2">
    <location>
        <begin position="1058"/>
        <end position="1078"/>
    </location>
</feature>
<sequence length="1211" mass="136374">MSDDNEEKGEWKLPKDAVNLIVIQHVQQDMESKKPTATNQDNESQQKQRDENRENQMIGFLAFSLQFICVIALRPALFNLDNYFFPKQLGWRTFIPGYTVTAELRDRAESLLILTLHSDFKEFRRIYILKPEPKKQNEGGGQATQKESRGETAGPVLPGISRNNEEKDEESIKKYWTIRFAPDLFFHSKMWVTALRSPASRVPFLLVAVSFFVMPFILTLVALGVLCSEADSAQVVMSMVGLLWVFSLDDSLLKLFEKFRSREFKWTLDGNTLCSGVEEHNEPAGDLTRGSPHTKSSGHRSVRSLGRSGHQQFATAGSFDEAEKRLKKDGKRDASSVQTKPLEAEAQAMERRYASLIGVVAMCPLMLALSRRWGIEILEMDEEKANSKTTIAAILFFTFIFLIGLAVGDNLPRGKRPDGEEWGLKKAGGEEEEDVAEKVDVIDEQTKKEDWPVEEKEREKEGGWWVSRTEVTPTDIESQQSHTPTEVVEKSWIGQIGMKLWVGLSIKAWVDWFGCSCCSSLKASSGTREEQTQLLEGGYQSSETSKESSADSFERRGRLLEGRRGLLLLDLVLFCLWLWWTFELNGGRATDKKTNFIYRVFFASLFSLNALICLAPQEKPEKKKMSRTNTDSSKHSWWDSFTTGVSGQMPFKFFSSVPTFLNQTPLIHLIFGIAFISLDVCTLPLVIGGLSQSSPLSLAGKVFVVLANSSLLLGILLPGSLGGLDRKTELRSQYLIEFVLQLVGCGGAWYCAWWSMVPVVDGQKGTPWFLEETGLTDATTPSLHDFPTSHLVGGSWMCLCCALRVFFGGFMKEDSKQKSALTMVFVQHLWSILLLFFVLLSVFTTFAPVDPKGVSWMEWGHLSVQFFIGQVIFWLVCTRVFADPRVYIQVDQLHAVMKIALFCFFVVIFFFDAKIGDLWREIKDGTKNNEGLFLLLMVGSPFAVWAVARILEGLSFALFPQTTNPPQNSTRVQPAIQGQPQTGPNPQPPASNPPGTLPSTNSSSSLSEDKRHDEKKMGFRFWTVFLVPVIVLCLGWLAEKSKCGHLKVWVGGGWQSLLWLPILIATHPAVLEAIPFPVCDPTKRPFDTEHLSDEEARTRQCGVLWDTRTILNLIPRNFVCHLYVFTWLLFFSIAPLPDLQTFFSTNKITEVQMLRKLLVVSGIGLLVDAFLIWKEFEVNTPLWRWIGVWGSVAFGVGTAGWAVEMLFFPTV</sequence>
<feature type="region of interest" description="Disordered" evidence="1">
    <location>
        <begin position="965"/>
        <end position="1009"/>
    </location>
</feature>
<protein>
    <submittedName>
        <fullName evidence="3">Uncharacterized protein</fullName>
    </submittedName>
</protein>
<feature type="transmembrane region" description="Helical" evidence="2">
    <location>
        <begin position="565"/>
        <end position="582"/>
    </location>
</feature>
<organism evidence="3">
    <name type="scientific">Chromera velia CCMP2878</name>
    <dbReference type="NCBI Taxonomy" id="1169474"/>
    <lineage>
        <taxon>Eukaryota</taxon>
        <taxon>Sar</taxon>
        <taxon>Alveolata</taxon>
        <taxon>Colpodellida</taxon>
        <taxon>Chromeraceae</taxon>
        <taxon>Chromera</taxon>
    </lineage>
</organism>
<gene>
    <name evidence="3" type="ORF">Cvel_14887</name>
</gene>
<feature type="transmembrane region" description="Helical" evidence="2">
    <location>
        <begin position="57"/>
        <end position="77"/>
    </location>
</feature>
<feature type="transmembrane region" description="Helical" evidence="2">
    <location>
        <begin position="893"/>
        <end position="911"/>
    </location>
</feature>
<keyword evidence="2" id="KW-0472">Membrane</keyword>
<feature type="transmembrane region" description="Helical" evidence="2">
    <location>
        <begin position="596"/>
        <end position="615"/>
    </location>
</feature>
<proteinExistence type="predicted"/>
<feature type="region of interest" description="Disordered" evidence="1">
    <location>
        <begin position="133"/>
        <end position="165"/>
    </location>
</feature>
<feature type="region of interest" description="Disordered" evidence="1">
    <location>
        <begin position="416"/>
        <end position="436"/>
    </location>
</feature>
<feature type="compositionally biased region" description="Pro residues" evidence="1">
    <location>
        <begin position="983"/>
        <end position="996"/>
    </location>
</feature>
<feature type="compositionally biased region" description="Low complexity" evidence="1">
    <location>
        <begin position="997"/>
        <end position="1006"/>
    </location>
</feature>
<feature type="transmembrane region" description="Helical" evidence="2">
    <location>
        <begin position="791"/>
        <end position="811"/>
    </location>
</feature>
<feature type="transmembrane region" description="Helical" evidence="2">
    <location>
        <begin position="823"/>
        <end position="847"/>
    </location>
</feature>
<dbReference type="VEuPathDB" id="CryptoDB:Cvel_14887"/>
<feature type="region of interest" description="Disordered" evidence="1">
    <location>
        <begin position="29"/>
        <end position="52"/>
    </location>
</feature>
<feature type="transmembrane region" description="Helical" evidence="2">
    <location>
        <begin position="859"/>
        <end position="881"/>
    </location>
</feature>
<evidence type="ECO:0000256" key="2">
    <source>
        <dbReference type="SAM" id="Phobius"/>
    </source>
</evidence>
<feature type="transmembrane region" description="Helical" evidence="2">
    <location>
        <begin position="931"/>
        <end position="951"/>
    </location>
</feature>
<feature type="transmembrane region" description="Helical" evidence="2">
    <location>
        <begin position="1157"/>
        <end position="1173"/>
    </location>
</feature>
<evidence type="ECO:0000256" key="1">
    <source>
        <dbReference type="SAM" id="MobiDB-lite"/>
    </source>
</evidence>
<feature type="transmembrane region" description="Helical" evidence="2">
    <location>
        <begin position="666"/>
        <end position="690"/>
    </location>
</feature>